<organism evidence="2 3">
    <name type="scientific">Dactylosporangium salmoneum</name>
    <dbReference type="NCBI Taxonomy" id="53361"/>
    <lineage>
        <taxon>Bacteria</taxon>
        <taxon>Bacillati</taxon>
        <taxon>Actinomycetota</taxon>
        <taxon>Actinomycetes</taxon>
        <taxon>Micromonosporales</taxon>
        <taxon>Micromonosporaceae</taxon>
        <taxon>Dactylosporangium</taxon>
    </lineage>
</organism>
<proteinExistence type="predicted"/>
<comment type="caution">
    <text evidence="2">The sequence shown here is derived from an EMBL/GenBank/DDBJ whole genome shotgun (WGS) entry which is preliminary data.</text>
</comment>
<accession>A0ABP5T9G7</accession>
<protein>
    <submittedName>
        <fullName evidence="2">Uncharacterized protein</fullName>
    </submittedName>
</protein>
<name>A0ABP5T9G7_9ACTN</name>
<evidence type="ECO:0000313" key="3">
    <source>
        <dbReference type="Proteomes" id="UP001501444"/>
    </source>
</evidence>
<gene>
    <name evidence="2" type="ORF">GCM10010170_033800</name>
</gene>
<evidence type="ECO:0000313" key="2">
    <source>
        <dbReference type="EMBL" id="GAA2346775.1"/>
    </source>
</evidence>
<dbReference type="EMBL" id="BAAARV010000025">
    <property type="protein sequence ID" value="GAA2346775.1"/>
    <property type="molecule type" value="Genomic_DNA"/>
</dbReference>
<dbReference type="RefSeq" id="WP_344613329.1">
    <property type="nucleotide sequence ID" value="NZ_BAAARV010000025.1"/>
</dbReference>
<evidence type="ECO:0000256" key="1">
    <source>
        <dbReference type="SAM" id="MobiDB-lite"/>
    </source>
</evidence>
<sequence>MSDPTPQQILNLRLDPDNDSGADTVRGYLVALLAAIWHDGEGFSGKRPFGNSGWQGDFDKAFIEAGWVAGQLDEDGYVDEVDGEAVDRLVRQAIKALADA</sequence>
<feature type="compositionally biased region" description="Polar residues" evidence="1">
    <location>
        <begin position="1"/>
        <end position="10"/>
    </location>
</feature>
<reference evidence="3" key="1">
    <citation type="journal article" date="2019" name="Int. J. Syst. Evol. Microbiol.">
        <title>The Global Catalogue of Microorganisms (GCM) 10K type strain sequencing project: providing services to taxonomists for standard genome sequencing and annotation.</title>
        <authorList>
            <consortium name="The Broad Institute Genomics Platform"/>
            <consortium name="The Broad Institute Genome Sequencing Center for Infectious Disease"/>
            <person name="Wu L."/>
            <person name="Ma J."/>
        </authorList>
    </citation>
    <scope>NUCLEOTIDE SEQUENCE [LARGE SCALE GENOMIC DNA]</scope>
    <source>
        <strain evidence="3">JCM 3272</strain>
    </source>
</reference>
<keyword evidence="3" id="KW-1185">Reference proteome</keyword>
<feature type="region of interest" description="Disordered" evidence="1">
    <location>
        <begin position="1"/>
        <end position="20"/>
    </location>
</feature>
<dbReference type="Proteomes" id="UP001501444">
    <property type="component" value="Unassembled WGS sequence"/>
</dbReference>